<keyword evidence="4" id="KW-1185">Reference proteome</keyword>
<evidence type="ECO:0000313" key="3">
    <source>
        <dbReference type="EMBL" id="MBC2867114.1"/>
    </source>
</evidence>
<proteinExistence type="predicted"/>
<name>A0A7X1LRV6_9ACTN</name>
<dbReference type="InterPro" id="IPR025419">
    <property type="entry name" value="DUF4142"/>
</dbReference>
<dbReference type="PANTHER" id="PTHR38593">
    <property type="entry name" value="BLR2558 PROTEIN"/>
    <property type="match status" value="1"/>
</dbReference>
<feature type="domain" description="DUF4142" evidence="2">
    <location>
        <begin position="33"/>
        <end position="167"/>
    </location>
</feature>
<dbReference type="Proteomes" id="UP000517694">
    <property type="component" value="Unassembled WGS sequence"/>
</dbReference>
<evidence type="ECO:0000313" key="4">
    <source>
        <dbReference type="Proteomes" id="UP000517694"/>
    </source>
</evidence>
<reference evidence="3 4" key="1">
    <citation type="submission" date="2020-08" db="EMBL/GenBank/DDBJ databases">
        <title>Whole-Genome Sequence of French Clinical Streptomyces mexicanus Strain Q0842.</title>
        <authorList>
            <person name="Boxberger M."/>
            <person name="La Scola B."/>
        </authorList>
    </citation>
    <scope>NUCLEOTIDE SEQUENCE [LARGE SCALE GENOMIC DNA]</scope>
    <source>
        <strain evidence="3 4">Marseille-Q0842</strain>
    </source>
</reference>
<feature type="chain" id="PRO_5031144787" evidence="1">
    <location>
        <begin position="28"/>
        <end position="173"/>
    </location>
</feature>
<sequence length="173" mass="17877">MRLTRLCGTAAATALLALATAATPASAAPLAGQDSAFLKAVHQSNLAEIAAGQDARSHATSACVKRVADILVRDHTRLDAQGMALARSKGVSLPGTPTAAQRRQLAAVKAHQGTAAYDSAWLEAQEKGHTQTLALIDTELSKGTDAKVRAAARTARPIVAMHLQMVRGGVCHA</sequence>
<gene>
    <name evidence="3" type="ORF">H1R13_19725</name>
</gene>
<dbReference type="Gene3D" id="1.20.1260.10">
    <property type="match status" value="1"/>
</dbReference>
<dbReference type="AlphaFoldDB" id="A0A7X1LRV6"/>
<dbReference type="Pfam" id="PF13628">
    <property type="entry name" value="DUF4142"/>
    <property type="match status" value="1"/>
</dbReference>
<dbReference type="InterPro" id="IPR012347">
    <property type="entry name" value="Ferritin-like"/>
</dbReference>
<protein>
    <submittedName>
        <fullName evidence="3">DUF4142 domain-containing protein</fullName>
    </submittedName>
</protein>
<dbReference type="PANTHER" id="PTHR38593:SF1">
    <property type="entry name" value="BLR2558 PROTEIN"/>
    <property type="match status" value="1"/>
</dbReference>
<evidence type="ECO:0000256" key="1">
    <source>
        <dbReference type="SAM" id="SignalP"/>
    </source>
</evidence>
<dbReference type="OrthoDB" id="4567117at2"/>
<comment type="caution">
    <text evidence="3">The sequence shown here is derived from an EMBL/GenBank/DDBJ whole genome shotgun (WGS) entry which is preliminary data.</text>
</comment>
<keyword evidence="1" id="KW-0732">Signal</keyword>
<dbReference type="RefSeq" id="WP_159675033.1">
    <property type="nucleotide sequence ID" value="NZ_JACMHY010000007.1"/>
</dbReference>
<evidence type="ECO:0000259" key="2">
    <source>
        <dbReference type="Pfam" id="PF13628"/>
    </source>
</evidence>
<organism evidence="3 4">
    <name type="scientific">Streptomyces mexicanus</name>
    <dbReference type="NCBI Taxonomy" id="178566"/>
    <lineage>
        <taxon>Bacteria</taxon>
        <taxon>Bacillati</taxon>
        <taxon>Actinomycetota</taxon>
        <taxon>Actinomycetes</taxon>
        <taxon>Kitasatosporales</taxon>
        <taxon>Streptomycetaceae</taxon>
        <taxon>Streptomyces</taxon>
    </lineage>
</organism>
<feature type="signal peptide" evidence="1">
    <location>
        <begin position="1"/>
        <end position="27"/>
    </location>
</feature>
<accession>A0A7X1LRV6</accession>
<dbReference type="EMBL" id="JACMHY010000007">
    <property type="protein sequence ID" value="MBC2867114.1"/>
    <property type="molecule type" value="Genomic_DNA"/>
</dbReference>